<comment type="caution">
    <text evidence="2">The sequence shown here is derived from an EMBL/GenBank/DDBJ whole genome shotgun (WGS) entry which is preliminary data.</text>
</comment>
<dbReference type="RefSeq" id="WP_387248909.1">
    <property type="nucleotide sequence ID" value="NZ_JBIALX010000001.1"/>
</dbReference>
<feature type="region of interest" description="Disordered" evidence="1">
    <location>
        <begin position="87"/>
        <end position="108"/>
    </location>
</feature>
<evidence type="ECO:0000313" key="3">
    <source>
        <dbReference type="Proteomes" id="UP001601521"/>
    </source>
</evidence>
<dbReference type="SUPFAM" id="SSF140453">
    <property type="entry name" value="EsxAB dimer-like"/>
    <property type="match status" value="1"/>
</dbReference>
<sequence>MGVVDFFADPERLRAISPRFEQLGEEVETALEKLRQGLDAEGRCWGGDRPGTEFEKNYPQEGDGSVKQTLDELGALAAKLKSTGDKITGTAGIVQDQDRANADGIGKA</sequence>
<feature type="region of interest" description="Disordered" evidence="1">
    <location>
        <begin position="41"/>
        <end position="63"/>
    </location>
</feature>
<protein>
    <submittedName>
        <fullName evidence="2">WXG100 family type VII secretion target</fullName>
    </submittedName>
</protein>
<dbReference type="Proteomes" id="UP001601521">
    <property type="component" value="Unassembled WGS sequence"/>
</dbReference>
<reference evidence="2 3" key="1">
    <citation type="submission" date="2024-10" db="EMBL/GenBank/DDBJ databases">
        <title>The Natural Products Discovery Center: Release of the First 8490 Sequenced Strains for Exploring Actinobacteria Biosynthetic Diversity.</title>
        <authorList>
            <person name="Kalkreuter E."/>
            <person name="Kautsar S.A."/>
            <person name="Yang D."/>
            <person name="Bader C.D."/>
            <person name="Teijaro C.N."/>
            <person name="Fluegel L."/>
            <person name="Davis C.M."/>
            <person name="Simpson J.R."/>
            <person name="Lauterbach L."/>
            <person name="Steele A.D."/>
            <person name="Gui C."/>
            <person name="Meng S."/>
            <person name="Li G."/>
            <person name="Viehrig K."/>
            <person name="Ye F."/>
            <person name="Su P."/>
            <person name="Kiefer A.F."/>
            <person name="Nichols A."/>
            <person name="Cepeda A.J."/>
            <person name="Yan W."/>
            <person name="Fan B."/>
            <person name="Jiang Y."/>
            <person name="Adhikari A."/>
            <person name="Zheng C.-J."/>
            <person name="Schuster L."/>
            <person name="Cowan T.M."/>
            <person name="Smanski M.J."/>
            <person name="Chevrette M.G."/>
            <person name="De Carvalho L.P.S."/>
            <person name="Shen B."/>
        </authorList>
    </citation>
    <scope>NUCLEOTIDE SEQUENCE [LARGE SCALE GENOMIC DNA]</scope>
    <source>
        <strain evidence="2 3">NPDC004550</strain>
    </source>
</reference>
<name>A0ABW6NBH0_9NOCA</name>
<dbReference type="Gene3D" id="1.10.287.1060">
    <property type="entry name" value="ESAT-6-like"/>
    <property type="match status" value="1"/>
</dbReference>
<gene>
    <name evidence="2" type="ORF">ACFYTH_03780</name>
</gene>
<keyword evidence="3" id="KW-1185">Reference proteome</keyword>
<organism evidence="2 3">
    <name type="scientific">Nocardia africana</name>
    <dbReference type="NCBI Taxonomy" id="134964"/>
    <lineage>
        <taxon>Bacteria</taxon>
        <taxon>Bacillati</taxon>
        <taxon>Actinomycetota</taxon>
        <taxon>Actinomycetes</taxon>
        <taxon>Mycobacteriales</taxon>
        <taxon>Nocardiaceae</taxon>
        <taxon>Nocardia</taxon>
    </lineage>
</organism>
<dbReference type="InterPro" id="IPR036689">
    <property type="entry name" value="ESAT-6-like_sf"/>
</dbReference>
<evidence type="ECO:0000256" key="1">
    <source>
        <dbReference type="SAM" id="MobiDB-lite"/>
    </source>
</evidence>
<evidence type="ECO:0000313" key="2">
    <source>
        <dbReference type="EMBL" id="MFF0452475.1"/>
    </source>
</evidence>
<dbReference type="EMBL" id="JBIALX010000001">
    <property type="protein sequence ID" value="MFF0452475.1"/>
    <property type="molecule type" value="Genomic_DNA"/>
</dbReference>
<accession>A0ABW6NBH0</accession>
<proteinExistence type="predicted"/>